<dbReference type="InterPro" id="IPR051924">
    <property type="entry name" value="GST_Kappa/NadH"/>
</dbReference>
<dbReference type="EMBL" id="KV878683">
    <property type="protein sequence ID" value="OJJ72569.1"/>
    <property type="molecule type" value="Genomic_DNA"/>
</dbReference>
<dbReference type="PANTHER" id="PTHR42943">
    <property type="entry name" value="GLUTATHIONE S-TRANSFERASE KAPPA"/>
    <property type="match status" value="1"/>
</dbReference>
<reference evidence="5" key="1">
    <citation type="journal article" date="2017" name="Genome Biol.">
        <title>Comparative genomics reveals high biological diversity and specific adaptations in the industrially and medically important fungal genus Aspergillus.</title>
        <authorList>
            <person name="de Vries R.P."/>
            <person name="Riley R."/>
            <person name="Wiebenga A."/>
            <person name="Aguilar-Osorio G."/>
            <person name="Amillis S."/>
            <person name="Uchima C.A."/>
            <person name="Anderluh G."/>
            <person name="Asadollahi M."/>
            <person name="Askin M."/>
            <person name="Barry K."/>
            <person name="Battaglia E."/>
            <person name="Bayram O."/>
            <person name="Benocci T."/>
            <person name="Braus-Stromeyer S.A."/>
            <person name="Caldana C."/>
            <person name="Canovas D."/>
            <person name="Cerqueira G.C."/>
            <person name="Chen F."/>
            <person name="Chen W."/>
            <person name="Choi C."/>
            <person name="Clum A."/>
            <person name="Dos Santos R.A."/>
            <person name="Damasio A.R."/>
            <person name="Diallinas G."/>
            <person name="Emri T."/>
            <person name="Fekete E."/>
            <person name="Flipphi M."/>
            <person name="Freyberg S."/>
            <person name="Gallo A."/>
            <person name="Gournas C."/>
            <person name="Habgood R."/>
            <person name="Hainaut M."/>
            <person name="Harispe M.L."/>
            <person name="Henrissat B."/>
            <person name="Hilden K.S."/>
            <person name="Hope R."/>
            <person name="Hossain A."/>
            <person name="Karabika E."/>
            <person name="Karaffa L."/>
            <person name="Karanyi Z."/>
            <person name="Krasevec N."/>
            <person name="Kuo A."/>
            <person name="Kusch H."/>
            <person name="LaButti K."/>
            <person name="Lagendijk E.L."/>
            <person name="Lapidus A."/>
            <person name="Levasseur A."/>
            <person name="Lindquist E."/>
            <person name="Lipzen A."/>
            <person name="Logrieco A.F."/>
            <person name="MacCabe A."/>
            <person name="Maekelae M.R."/>
            <person name="Malavazi I."/>
            <person name="Melin P."/>
            <person name="Meyer V."/>
            <person name="Mielnichuk N."/>
            <person name="Miskei M."/>
            <person name="Molnar A.P."/>
            <person name="Mule G."/>
            <person name="Ngan C.Y."/>
            <person name="Orejas M."/>
            <person name="Orosz E."/>
            <person name="Ouedraogo J.P."/>
            <person name="Overkamp K.M."/>
            <person name="Park H.-S."/>
            <person name="Perrone G."/>
            <person name="Piumi F."/>
            <person name="Punt P.J."/>
            <person name="Ram A.F."/>
            <person name="Ramon A."/>
            <person name="Rauscher S."/>
            <person name="Record E."/>
            <person name="Riano-Pachon D.M."/>
            <person name="Robert V."/>
            <person name="Roehrig J."/>
            <person name="Ruller R."/>
            <person name="Salamov A."/>
            <person name="Salih N.S."/>
            <person name="Samson R.A."/>
            <person name="Sandor E."/>
            <person name="Sanguinetti M."/>
            <person name="Schuetze T."/>
            <person name="Sepcic K."/>
            <person name="Shelest E."/>
            <person name="Sherlock G."/>
            <person name="Sophianopoulou V."/>
            <person name="Squina F.M."/>
            <person name="Sun H."/>
            <person name="Susca A."/>
            <person name="Todd R.B."/>
            <person name="Tsang A."/>
            <person name="Unkles S.E."/>
            <person name="van de Wiele N."/>
            <person name="van Rossen-Uffink D."/>
            <person name="Oliveira J.V."/>
            <person name="Vesth T.C."/>
            <person name="Visser J."/>
            <person name="Yu J.-H."/>
            <person name="Zhou M."/>
            <person name="Andersen M.R."/>
            <person name="Archer D.B."/>
            <person name="Baker S.E."/>
            <person name="Benoit I."/>
            <person name="Brakhage A.A."/>
            <person name="Braus G.H."/>
            <person name="Fischer R."/>
            <person name="Frisvad J.C."/>
            <person name="Goldman G.H."/>
            <person name="Houbraken J."/>
            <person name="Oakley B."/>
            <person name="Pocsi I."/>
            <person name="Scazzocchio C."/>
            <person name="Seiboth B."/>
            <person name="vanKuyk P.A."/>
            <person name="Wortman J."/>
            <person name="Dyer P.S."/>
            <person name="Grigoriev I.V."/>
        </authorList>
    </citation>
    <scope>NUCLEOTIDE SEQUENCE [LARGE SCALE GENOMIC DNA]</scope>
    <source>
        <strain evidence="5">CBS 101740 / IMI 381727 / IBT 21946</strain>
    </source>
</reference>
<dbReference type="Proteomes" id="UP000184499">
    <property type="component" value="Unassembled WGS sequence"/>
</dbReference>
<dbReference type="GO" id="GO:0005777">
    <property type="term" value="C:peroxisome"/>
    <property type="evidence" value="ECO:0007669"/>
    <property type="project" value="TreeGrafter"/>
</dbReference>
<dbReference type="SUPFAM" id="SSF52833">
    <property type="entry name" value="Thioredoxin-like"/>
    <property type="match status" value="1"/>
</dbReference>
<evidence type="ECO:0000256" key="2">
    <source>
        <dbReference type="PIRSR" id="PIRSR006386-1"/>
    </source>
</evidence>
<feature type="domain" description="DSBA-like thioredoxin" evidence="3">
    <location>
        <begin position="8"/>
        <end position="210"/>
    </location>
</feature>
<dbReference type="Gene3D" id="3.40.30.10">
    <property type="entry name" value="Glutaredoxin"/>
    <property type="match status" value="1"/>
</dbReference>
<sequence>MVLPVAELTLYVDCVSPYSYFAYLNLCRYREILHRHRIKTQVVPFFLGGARDGNGSPYQEPPPVKAAWSAKDLAYTGRILGVKVKRPDVFPISSLYPVRVVTYIHTNFGAELTERSLVRLWEAYWTQGRDISSRQVIKDSLRPIFPDTSQLEAVLEGATTSSNKARTRETTDFLMKGGCFGAPWFVVTNSTGQTEQFWGNDRWDHVFQHLDVPFTPVTLLPPETSSQLHGKL</sequence>
<dbReference type="OMA" id="PFWGFDR"/>
<dbReference type="GeneID" id="93577254"/>
<evidence type="ECO:0000313" key="4">
    <source>
        <dbReference type="EMBL" id="OJJ72569.1"/>
    </source>
</evidence>
<dbReference type="AlphaFoldDB" id="A0A1L9ULW9"/>
<dbReference type="PANTHER" id="PTHR42943:SF13">
    <property type="entry name" value="GLUTATHIONE S-TRANSFERASE KAPPA-RELATED"/>
    <property type="match status" value="1"/>
</dbReference>
<dbReference type="GO" id="GO:0006749">
    <property type="term" value="P:glutathione metabolic process"/>
    <property type="evidence" value="ECO:0007669"/>
    <property type="project" value="TreeGrafter"/>
</dbReference>
<dbReference type="PIRSF" id="PIRSF006386">
    <property type="entry name" value="HCCAis_GSTk"/>
    <property type="match status" value="1"/>
</dbReference>
<evidence type="ECO:0000313" key="5">
    <source>
        <dbReference type="Proteomes" id="UP000184499"/>
    </source>
</evidence>
<gene>
    <name evidence="4" type="ORF">ASPBRDRAFT_42288</name>
</gene>
<evidence type="ECO:0000256" key="1">
    <source>
        <dbReference type="PIRNR" id="PIRNR006386"/>
    </source>
</evidence>
<dbReference type="GO" id="GO:0005739">
    <property type="term" value="C:mitochondrion"/>
    <property type="evidence" value="ECO:0007669"/>
    <property type="project" value="TreeGrafter"/>
</dbReference>
<dbReference type="STRING" id="767769.A0A1L9ULW9"/>
<dbReference type="GO" id="GO:0004364">
    <property type="term" value="F:glutathione transferase activity"/>
    <property type="evidence" value="ECO:0007669"/>
    <property type="project" value="UniProtKB-UniRule"/>
</dbReference>
<organism evidence="4 5">
    <name type="scientific">Aspergillus brasiliensis (strain CBS 101740 / IMI 381727 / IBT 21946)</name>
    <dbReference type="NCBI Taxonomy" id="767769"/>
    <lineage>
        <taxon>Eukaryota</taxon>
        <taxon>Fungi</taxon>
        <taxon>Dikarya</taxon>
        <taxon>Ascomycota</taxon>
        <taxon>Pezizomycotina</taxon>
        <taxon>Eurotiomycetes</taxon>
        <taxon>Eurotiomycetidae</taxon>
        <taxon>Eurotiales</taxon>
        <taxon>Aspergillaceae</taxon>
        <taxon>Aspergillus</taxon>
        <taxon>Aspergillus subgen. Circumdati</taxon>
    </lineage>
</organism>
<dbReference type="Pfam" id="PF01323">
    <property type="entry name" value="DSBA"/>
    <property type="match status" value="1"/>
</dbReference>
<accession>A0A1L9ULW9</accession>
<comment type="similarity">
    <text evidence="1">Belongs to the GST superfamily. Kappa family.</text>
</comment>
<keyword evidence="5" id="KW-1185">Reference proteome</keyword>
<feature type="active site" description="Nucleophile" evidence="2">
    <location>
        <position position="16"/>
    </location>
</feature>
<dbReference type="EC" id="2.5.1.18" evidence="1"/>
<proteinExistence type="inferred from homology"/>
<keyword evidence="1" id="KW-0808">Transferase</keyword>
<name>A0A1L9ULW9_ASPBC</name>
<comment type="catalytic activity">
    <reaction evidence="1">
        <text>RX + glutathione = an S-substituted glutathione + a halide anion + H(+)</text>
        <dbReference type="Rhea" id="RHEA:16437"/>
        <dbReference type="ChEBI" id="CHEBI:15378"/>
        <dbReference type="ChEBI" id="CHEBI:16042"/>
        <dbReference type="ChEBI" id="CHEBI:17792"/>
        <dbReference type="ChEBI" id="CHEBI:57925"/>
        <dbReference type="ChEBI" id="CHEBI:90779"/>
        <dbReference type="EC" id="2.5.1.18"/>
    </reaction>
</comment>
<dbReference type="GO" id="GO:0004602">
    <property type="term" value="F:glutathione peroxidase activity"/>
    <property type="evidence" value="ECO:0007669"/>
    <property type="project" value="TreeGrafter"/>
</dbReference>
<dbReference type="OrthoDB" id="4664297at2759"/>
<dbReference type="RefSeq" id="XP_067479817.1">
    <property type="nucleotide sequence ID" value="XM_067624766.1"/>
</dbReference>
<dbReference type="InterPro" id="IPR036249">
    <property type="entry name" value="Thioredoxin-like_sf"/>
</dbReference>
<evidence type="ECO:0000259" key="3">
    <source>
        <dbReference type="Pfam" id="PF01323"/>
    </source>
</evidence>
<dbReference type="InterPro" id="IPR014440">
    <property type="entry name" value="HCCAis_GSTk"/>
</dbReference>
<dbReference type="InterPro" id="IPR001853">
    <property type="entry name" value="DSBA-like_thioredoxin_dom"/>
</dbReference>
<dbReference type="VEuPathDB" id="FungiDB:ASPBRDRAFT_42288"/>
<protein>
    <recommendedName>
        <fullName evidence="1">Glutathione S-transferase kappa</fullName>
        <ecNumber evidence="1">2.5.1.18</ecNumber>
    </recommendedName>
</protein>